<gene>
    <name evidence="2" type="ORF">BMF94_2482</name>
</gene>
<comment type="caution">
    <text evidence="2">The sequence shown here is derived from an EMBL/GenBank/DDBJ whole genome shotgun (WGS) entry which is preliminary data.</text>
</comment>
<protein>
    <submittedName>
        <fullName evidence="2">Uncharacterized protein</fullName>
    </submittedName>
</protein>
<sequence length="257" mass="27153">MQYGGLPASSYGAATLKRRERSPSPQSNKRRVPPTCSPALYAEAAPDLSRGWSFDATETTAGTSSQRSSPGLDWLRRTQDLHLETPPLNGSHPLAGELDQTALAAGGADSNGDVGMDNEQSMHVETAAQSAATAQPPGVLYQPTPVAPHHAPPLHRHLAGSPQQDRQTSRPPTPASGVQSGMAPPSQLGNASFGLAGPVDWGQQPRTLIRGEDADMMDDAPTSPKRSGGWKVTMGYRADCIKCLQRVPGHYSHVVPS</sequence>
<dbReference type="EMBL" id="PJQD01000024">
    <property type="protein sequence ID" value="POY74483.1"/>
    <property type="molecule type" value="Genomic_DNA"/>
</dbReference>
<name>A0A2S5BCJ8_9BASI</name>
<dbReference type="OrthoDB" id="2446291at2759"/>
<evidence type="ECO:0000313" key="3">
    <source>
        <dbReference type="Proteomes" id="UP000237144"/>
    </source>
</evidence>
<accession>A0A2S5BCJ8</accession>
<dbReference type="Proteomes" id="UP000237144">
    <property type="component" value="Unassembled WGS sequence"/>
</dbReference>
<feature type="compositionally biased region" description="Polar residues" evidence="1">
    <location>
        <begin position="161"/>
        <end position="170"/>
    </location>
</feature>
<evidence type="ECO:0000313" key="2">
    <source>
        <dbReference type="EMBL" id="POY74483.1"/>
    </source>
</evidence>
<proteinExistence type="predicted"/>
<keyword evidence="3" id="KW-1185">Reference proteome</keyword>
<feature type="region of interest" description="Disordered" evidence="1">
    <location>
        <begin position="1"/>
        <end position="231"/>
    </location>
</feature>
<reference evidence="2 3" key="1">
    <citation type="journal article" date="2018" name="Front. Microbiol.">
        <title>Prospects for Fungal Bioremediation of Acidic Radioactive Waste Sites: Characterization and Genome Sequence of Rhodotorula taiwanensis MD1149.</title>
        <authorList>
            <person name="Tkavc R."/>
            <person name="Matrosova V.Y."/>
            <person name="Grichenko O.E."/>
            <person name="Gostincar C."/>
            <person name="Volpe R.P."/>
            <person name="Klimenkova P."/>
            <person name="Gaidamakova E.K."/>
            <person name="Zhou C.E."/>
            <person name="Stewart B.J."/>
            <person name="Lyman M.G."/>
            <person name="Malfatti S.A."/>
            <person name="Rubinfeld B."/>
            <person name="Courtot M."/>
            <person name="Singh J."/>
            <person name="Dalgard C.L."/>
            <person name="Hamilton T."/>
            <person name="Frey K.G."/>
            <person name="Gunde-Cimerman N."/>
            <person name="Dugan L."/>
            <person name="Daly M.J."/>
        </authorList>
    </citation>
    <scope>NUCLEOTIDE SEQUENCE [LARGE SCALE GENOMIC DNA]</scope>
    <source>
        <strain evidence="2 3">MD1149</strain>
    </source>
</reference>
<feature type="compositionally biased region" description="Basic and acidic residues" evidence="1">
    <location>
        <begin position="74"/>
        <end position="83"/>
    </location>
</feature>
<feature type="compositionally biased region" description="Low complexity" evidence="1">
    <location>
        <begin position="126"/>
        <end position="137"/>
    </location>
</feature>
<feature type="compositionally biased region" description="Polar residues" evidence="1">
    <location>
        <begin position="56"/>
        <end position="69"/>
    </location>
</feature>
<organism evidence="2 3">
    <name type="scientific">Rhodotorula taiwanensis</name>
    <dbReference type="NCBI Taxonomy" id="741276"/>
    <lineage>
        <taxon>Eukaryota</taxon>
        <taxon>Fungi</taxon>
        <taxon>Dikarya</taxon>
        <taxon>Basidiomycota</taxon>
        <taxon>Pucciniomycotina</taxon>
        <taxon>Microbotryomycetes</taxon>
        <taxon>Sporidiobolales</taxon>
        <taxon>Sporidiobolaceae</taxon>
        <taxon>Rhodotorula</taxon>
    </lineage>
</organism>
<dbReference type="AlphaFoldDB" id="A0A2S5BCJ8"/>
<evidence type="ECO:0000256" key="1">
    <source>
        <dbReference type="SAM" id="MobiDB-lite"/>
    </source>
</evidence>